<gene>
    <name evidence="1" type="ORF">FD754_002703</name>
</gene>
<dbReference type="Proteomes" id="UP000326458">
    <property type="component" value="Unassembled WGS sequence"/>
</dbReference>
<proteinExistence type="predicted"/>
<comment type="caution">
    <text evidence="1">The sequence shown here is derived from an EMBL/GenBank/DDBJ whole genome shotgun (WGS) entry which is preliminary data.</text>
</comment>
<dbReference type="EMBL" id="VCEA01000001">
    <property type="protein sequence ID" value="KAB0358547.1"/>
    <property type="molecule type" value="Genomic_DNA"/>
</dbReference>
<accession>A0A5N3WBP7</accession>
<sequence>MFDEHRTLAEMSATLDVPGGLLPGVYSLVLVKSCTVIGTFLTAHTLVGILATVDSPVGAELRTVGEAPPSLSALVGLLSSVGSLVHNETRALAEAFPTLSTLCRASLLCEFSGGHQSWRSP</sequence>
<dbReference type="AlphaFoldDB" id="A0A5N3WBP7"/>
<dbReference type="PANTHER" id="PTHR33426">
    <property type="entry name" value="C2H2-TYPE DOMAIN-CONTAINING PROTEIN"/>
    <property type="match status" value="1"/>
</dbReference>
<organism evidence="1 2">
    <name type="scientific">Muntiacus muntjak</name>
    <name type="common">Barking deer</name>
    <name type="synonym">Indian muntjac</name>
    <dbReference type="NCBI Taxonomy" id="9888"/>
    <lineage>
        <taxon>Eukaryota</taxon>
        <taxon>Metazoa</taxon>
        <taxon>Chordata</taxon>
        <taxon>Craniata</taxon>
        <taxon>Vertebrata</taxon>
        <taxon>Euteleostomi</taxon>
        <taxon>Mammalia</taxon>
        <taxon>Eutheria</taxon>
        <taxon>Laurasiatheria</taxon>
        <taxon>Artiodactyla</taxon>
        <taxon>Ruminantia</taxon>
        <taxon>Pecora</taxon>
        <taxon>Cervidae</taxon>
        <taxon>Muntiacinae</taxon>
        <taxon>Muntiacus</taxon>
    </lineage>
</organism>
<protein>
    <submittedName>
        <fullName evidence="1">Uncharacterized protein</fullName>
    </submittedName>
</protein>
<evidence type="ECO:0000313" key="1">
    <source>
        <dbReference type="EMBL" id="KAB0358547.1"/>
    </source>
</evidence>
<name>A0A5N3WBP7_MUNMU</name>
<reference evidence="1 2" key="1">
    <citation type="submission" date="2019-06" db="EMBL/GenBank/DDBJ databases">
        <title>Discovery of a novel chromosome fission-fusion reversal in muntjac.</title>
        <authorList>
            <person name="Mudd A.B."/>
            <person name="Bredeson J.V."/>
            <person name="Baum R."/>
            <person name="Hockemeyer D."/>
            <person name="Rokhsar D.S."/>
        </authorList>
    </citation>
    <scope>NUCLEOTIDE SEQUENCE [LARGE SCALE GENOMIC DNA]</scope>
    <source>
        <strain evidence="1">UTSW_UCB_Mm</strain>
        <tissue evidence="1">Fibroblast cell line</tissue>
    </source>
</reference>
<keyword evidence="2" id="KW-1185">Reference proteome</keyword>
<evidence type="ECO:0000313" key="2">
    <source>
        <dbReference type="Proteomes" id="UP000326458"/>
    </source>
</evidence>
<dbReference type="PANTHER" id="PTHR33426:SF45">
    <property type="entry name" value="IMMUNODEFICIENCY LENTIVIRAL MATRIX N-TERMINAL DOMAIN-CONTAINING PROTEIN-RELATED"/>
    <property type="match status" value="1"/>
</dbReference>